<dbReference type="Pfam" id="PF08245">
    <property type="entry name" value="Mur_ligase_M"/>
    <property type="match status" value="1"/>
</dbReference>
<protein>
    <submittedName>
        <fullName evidence="6">UDP-N-acetylmuramoyl-tripeptide--D-alanyl-D-alanine ligase</fullName>
    </submittedName>
</protein>
<proteinExistence type="predicted"/>
<evidence type="ECO:0000256" key="2">
    <source>
        <dbReference type="ARBA" id="ARBA00022741"/>
    </source>
</evidence>
<keyword evidence="1 6" id="KW-0436">Ligase</keyword>
<evidence type="ECO:0000256" key="3">
    <source>
        <dbReference type="ARBA" id="ARBA00022840"/>
    </source>
</evidence>
<dbReference type="InterPro" id="IPR013221">
    <property type="entry name" value="Mur_ligase_cen"/>
</dbReference>
<evidence type="ECO:0000259" key="5">
    <source>
        <dbReference type="Pfam" id="PF08245"/>
    </source>
</evidence>
<feature type="domain" description="Mur ligase C-terminal" evidence="4">
    <location>
        <begin position="247"/>
        <end position="357"/>
    </location>
</feature>
<evidence type="ECO:0000313" key="7">
    <source>
        <dbReference type="Proteomes" id="UP001431784"/>
    </source>
</evidence>
<dbReference type="Pfam" id="PF02875">
    <property type="entry name" value="Mur_ligase_C"/>
    <property type="match status" value="1"/>
</dbReference>
<gene>
    <name evidence="6" type="ORF">PUT78_18180</name>
</gene>
<dbReference type="PANTHER" id="PTHR43024">
    <property type="entry name" value="UDP-N-ACETYLMURAMOYL-TRIPEPTIDE--D-ALANYL-D-ALANINE LIGASE"/>
    <property type="match status" value="1"/>
</dbReference>
<dbReference type="Gene3D" id="3.40.1190.10">
    <property type="entry name" value="Mur-like, catalytic domain"/>
    <property type="match status" value="1"/>
</dbReference>
<dbReference type="Gene3D" id="3.90.190.20">
    <property type="entry name" value="Mur ligase, C-terminal domain"/>
    <property type="match status" value="1"/>
</dbReference>
<dbReference type="InterPro" id="IPR051046">
    <property type="entry name" value="MurCDEF_CellWall_CoF430Synth"/>
</dbReference>
<accession>A0ABT5TD20</accession>
<evidence type="ECO:0000259" key="4">
    <source>
        <dbReference type="Pfam" id="PF02875"/>
    </source>
</evidence>
<keyword evidence="2" id="KW-0547">Nucleotide-binding</keyword>
<name>A0ABT5TD20_9RHOB</name>
<reference evidence="6" key="1">
    <citation type="submission" date="2023-02" db="EMBL/GenBank/DDBJ databases">
        <title>Description of Roseinatronobacter alkalisoli sp. nov., an alkaliphilic bacerium isolated from soda soil.</title>
        <authorList>
            <person name="Wei W."/>
        </authorList>
    </citation>
    <scope>NUCLEOTIDE SEQUENCE</scope>
    <source>
        <strain evidence="6">HJB301</strain>
    </source>
</reference>
<evidence type="ECO:0000256" key="1">
    <source>
        <dbReference type="ARBA" id="ARBA00022598"/>
    </source>
</evidence>
<dbReference type="SUPFAM" id="SSF53623">
    <property type="entry name" value="MurD-like peptide ligases, catalytic domain"/>
    <property type="match status" value="1"/>
</dbReference>
<dbReference type="InterPro" id="IPR004101">
    <property type="entry name" value="Mur_ligase_C"/>
</dbReference>
<keyword evidence="3" id="KW-0067">ATP-binding</keyword>
<dbReference type="PANTHER" id="PTHR43024:SF1">
    <property type="entry name" value="UDP-N-ACETYLMURAMOYL-TRIPEPTIDE--D-ALANYL-D-ALANINE LIGASE"/>
    <property type="match status" value="1"/>
</dbReference>
<comment type="caution">
    <text evidence="6">The sequence shown here is derived from an EMBL/GenBank/DDBJ whole genome shotgun (WGS) entry which is preliminary data.</text>
</comment>
<feature type="domain" description="Mur ligase central" evidence="5">
    <location>
        <begin position="27"/>
        <end position="210"/>
    </location>
</feature>
<sequence length="370" mass="40009">MVPSQQEALFALAADARRRIRARVVGVTGSAGKTSVTAMIAHCLQGAGSVYATRFGANMARGISWNLCCVPETVSYCVLEMAIGQMLSNSKIAQPDVAVFTNIHPAHLIYHKDVQTIARRKAQIFSSMPADGVAVINADMEQSELVQQVAASRGLQVLLYGTGPGVDIRPIEISACENSISLDVQGDRCVVPLVGHGEYAVQNAMAIAGALRALHQPVAVLMEQLNSFAPLPGRGQTLTYPGANGAAHILDHSYNANPASMRAALDELAMMPCTGRRIAILGQMAELGEEGEEHHRKLLMDLRNQAIDQVWLLGDEFMPVFDTVSQDTRFACIGLAELRQKFSAMIDPGDLIMVKGSNSTGLFRFMERYR</sequence>
<dbReference type="EMBL" id="JAQZSM010000023">
    <property type="protein sequence ID" value="MDD7973016.1"/>
    <property type="molecule type" value="Genomic_DNA"/>
</dbReference>
<dbReference type="InterPro" id="IPR036615">
    <property type="entry name" value="Mur_ligase_C_dom_sf"/>
</dbReference>
<dbReference type="SUPFAM" id="SSF53244">
    <property type="entry name" value="MurD-like peptide ligases, peptide-binding domain"/>
    <property type="match status" value="1"/>
</dbReference>
<organism evidence="6 7">
    <name type="scientific">Roseinatronobacter alkalisoli</name>
    <dbReference type="NCBI Taxonomy" id="3028235"/>
    <lineage>
        <taxon>Bacteria</taxon>
        <taxon>Pseudomonadati</taxon>
        <taxon>Pseudomonadota</taxon>
        <taxon>Alphaproteobacteria</taxon>
        <taxon>Rhodobacterales</taxon>
        <taxon>Paracoccaceae</taxon>
        <taxon>Roseinatronobacter</taxon>
    </lineage>
</organism>
<dbReference type="InterPro" id="IPR036565">
    <property type="entry name" value="Mur-like_cat_sf"/>
</dbReference>
<dbReference type="GO" id="GO:0016874">
    <property type="term" value="F:ligase activity"/>
    <property type="evidence" value="ECO:0007669"/>
    <property type="project" value="UniProtKB-KW"/>
</dbReference>
<dbReference type="Proteomes" id="UP001431784">
    <property type="component" value="Unassembled WGS sequence"/>
</dbReference>
<evidence type="ECO:0000313" key="6">
    <source>
        <dbReference type="EMBL" id="MDD7973016.1"/>
    </source>
</evidence>
<keyword evidence="7" id="KW-1185">Reference proteome</keyword>